<feature type="chain" id="PRO_5005201594" evidence="2">
    <location>
        <begin position="18"/>
        <end position="280"/>
    </location>
</feature>
<dbReference type="CDD" id="cd00866">
    <property type="entry name" value="PEBP_euk"/>
    <property type="match status" value="1"/>
</dbReference>
<dbReference type="InterPro" id="IPR036610">
    <property type="entry name" value="PEBP-like_sf"/>
</dbReference>
<dbReference type="InParanoid" id="A0A0H2R6D9"/>
<dbReference type="Proteomes" id="UP000053477">
    <property type="component" value="Unassembled WGS sequence"/>
</dbReference>
<name>A0A0H2R6D9_9AGAM</name>
<keyword evidence="4" id="KW-1185">Reference proteome</keyword>
<feature type="signal peptide" evidence="2">
    <location>
        <begin position="1"/>
        <end position="17"/>
    </location>
</feature>
<evidence type="ECO:0000256" key="2">
    <source>
        <dbReference type="SAM" id="SignalP"/>
    </source>
</evidence>
<evidence type="ECO:0000313" key="3">
    <source>
        <dbReference type="EMBL" id="KLO07385.1"/>
    </source>
</evidence>
<dbReference type="AlphaFoldDB" id="A0A0H2R6D9"/>
<dbReference type="InterPro" id="IPR035810">
    <property type="entry name" value="PEBP_euk"/>
</dbReference>
<evidence type="ECO:0000256" key="1">
    <source>
        <dbReference type="SAM" id="MobiDB-lite"/>
    </source>
</evidence>
<organism evidence="3 4">
    <name type="scientific">Schizopora paradoxa</name>
    <dbReference type="NCBI Taxonomy" id="27342"/>
    <lineage>
        <taxon>Eukaryota</taxon>
        <taxon>Fungi</taxon>
        <taxon>Dikarya</taxon>
        <taxon>Basidiomycota</taxon>
        <taxon>Agaricomycotina</taxon>
        <taxon>Agaricomycetes</taxon>
        <taxon>Hymenochaetales</taxon>
        <taxon>Schizoporaceae</taxon>
        <taxon>Schizopora</taxon>
    </lineage>
</organism>
<dbReference type="OrthoDB" id="2506647at2759"/>
<feature type="region of interest" description="Disordered" evidence="1">
    <location>
        <begin position="227"/>
        <end position="254"/>
    </location>
</feature>
<dbReference type="SUPFAM" id="SSF49777">
    <property type="entry name" value="PEBP-like"/>
    <property type="match status" value="1"/>
</dbReference>
<dbReference type="PANTHER" id="PTHR11362">
    <property type="entry name" value="PHOSPHATIDYLETHANOLAMINE-BINDING PROTEIN"/>
    <property type="match status" value="1"/>
</dbReference>
<proteinExistence type="predicted"/>
<accession>A0A0H2R6D9</accession>
<gene>
    <name evidence="3" type="ORF">SCHPADRAFT_894694</name>
</gene>
<dbReference type="InterPro" id="IPR008914">
    <property type="entry name" value="PEBP"/>
</dbReference>
<sequence>MTKALFVSLSLISAALAQSNTTNNTAVGIEAIQAHFSNAGIVPSLLATFDPSALMTVDYSGVGDIQPGQALSETQVSPTPSVSITPANSSVQLGSNFTLMMVDADAVGTDESAGQTRHWLVNGVTLGNGTSAENVTTSSGIAITEYAGPAPPSGSGPHRYVILLYKQPDTFTPPANLSTANVGVSVFSLSSYIQETGLEGPVAGMYYTVEEGTATFTPSATSAVVTSTLPVPSGTSSGTASGSGSSPSQSSNSNGASAAFGSISSLFMIAAPVLAAVAAI</sequence>
<reference evidence="3 4" key="1">
    <citation type="submission" date="2015-04" db="EMBL/GenBank/DDBJ databases">
        <title>Complete genome sequence of Schizopora paradoxa KUC8140, a cosmopolitan wood degrader in East Asia.</title>
        <authorList>
            <consortium name="DOE Joint Genome Institute"/>
            <person name="Min B."/>
            <person name="Park H."/>
            <person name="Jang Y."/>
            <person name="Kim J.-J."/>
            <person name="Kim K.H."/>
            <person name="Pangilinan J."/>
            <person name="Lipzen A."/>
            <person name="Riley R."/>
            <person name="Grigoriev I.V."/>
            <person name="Spatafora J.W."/>
            <person name="Choi I.-G."/>
        </authorList>
    </citation>
    <scope>NUCLEOTIDE SEQUENCE [LARGE SCALE GENOMIC DNA]</scope>
    <source>
        <strain evidence="3 4">KUC8140</strain>
    </source>
</reference>
<dbReference type="STRING" id="27342.A0A0H2R6D9"/>
<dbReference type="EMBL" id="KQ086142">
    <property type="protein sequence ID" value="KLO07385.1"/>
    <property type="molecule type" value="Genomic_DNA"/>
</dbReference>
<protein>
    <submittedName>
        <fullName evidence="3">PEBP-like protein</fullName>
    </submittedName>
</protein>
<dbReference type="Gene3D" id="3.90.280.10">
    <property type="entry name" value="PEBP-like"/>
    <property type="match status" value="1"/>
</dbReference>
<dbReference type="Pfam" id="PF01161">
    <property type="entry name" value="PBP"/>
    <property type="match status" value="1"/>
</dbReference>
<dbReference type="PANTHER" id="PTHR11362:SF140">
    <property type="entry name" value="PEBP-LIKE PROTEIN"/>
    <property type="match status" value="1"/>
</dbReference>
<evidence type="ECO:0000313" key="4">
    <source>
        <dbReference type="Proteomes" id="UP000053477"/>
    </source>
</evidence>
<keyword evidence="2" id="KW-0732">Signal</keyword>